<dbReference type="InterPro" id="IPR038729">
    <property type="entry name" value="Rad50/SbcC_AAA"/>
</dbReference>
<evidence type="ECO:0000313" key="6">
    <source>
        <dbReference type="EMBL" id="MCQ4333352.1"/>
    </source>
</evidence>
<evidence type="ECO:0000256" key="2">
    <source>
        <dbReference type="ARBA" id="ARBA00049666"/>
    </source>
</evidence>
<dbReference type="AlphaFoldDB" id="A0A9R1D6N7"/>
<evidence type="ECO:0000256" key="3">
    <source>
        <dbReference type="SAM" id="Coils"/>
    </source>
</evidence>
<feature type="domain" description="Rad50/SbcC-type AAA" evidence="5">
    <location>
        <begin position="31"/>
        <end position="229"/>
    </location>
</feature>
<accession>A0A9R1D6N7</accession>
<comment type="similarity">
    <text evidence="2">Belongs to the Sph1/Sph2 family.</text>
</comment>
<evidence type="ECO:0000259" key="5">
    <source>
        <dbReference type="Pfam" id="PF13476"/>
    </source>
</evidence>
<evidence type="ECO:0000256" key="1">
    <source>
        <dbReference type="ARBA" id="ARBA00023054"/>
    </source>
</evidence>
<organism evidence="6 7">
    <name type="scientific">Natronomonas aquatica</name>
    <dbReference type="NCBI Taxonomy" id="2841590"/>
    <lineage>
        <taxon>Archaea</taxon>
        <taxon>Methanobacteriati</taxon>
        <taxon>Methanobacteriota</taxon>
        <taxon>Stenosarchaea group</taxon>
        <taxon>Halobacteria</taxon>
        <taxon>Halobacteriales</taxon>
        <taxon>Natronomonadaceae</taxon>
        <taxon>Natronomonas</taxon>
    </lineage>
</organism>
<gene>
    <name evidence="6" type="ORF">KM295_07640</name>
</gene>
<dbReference type="PANTHER" id="PTHR32114">
    <property type="entry name" value="ABC TRANSPORTER ABCH.3"/>
    <property type="match status" value="1"/>
</dbReference>
<sequence length="788" mass="89253">MNDTNGVAGERLERRLDSGADALQSGEEMQVSIENIGGIAHADRTLTPGITPLVGENATNRTSFLTALMAGLGSERDDLVSVNTETERDEGTIELHVDDNTFTRVVSTDETGRTVMTGNPLVKESDTAELLDLYAFLHGENEVRETVESSGELYDVLMRPVDTDKIEREKSNRKKRREDLEQQLAEIEEAEDEILGVERKIERKQEQRETLCKERDEIQDRIQSLEDDLSSVRKQERSETSEQLEDLEESRRKIKASIADLEDDKARQTSRLNRFEQARKRQLEELQSLLDDAEEVLRDGREDSTELEEAPSGSNDPDSRAGKYHSHLDTLVTSLRGEVETRKQKQREVGREKRQIQQFRANVDDLIDVAEQAADEEIKLQTFAEETLSDDVLDGPITITGGTSEPENDRGNSNTHPTDELTEPDGYSGGGSGQCPVCGQPTEEGMINDVTRQYQSIRTELTDEIHRLDDRIDSLEDDITTEERRIDRIRDLKEGLDSVRGELAGLDGKIEDEREKLETYRERIDEKREELEGIETRLNEIALEGDAGVGSGSNERKQEIESLQEQISACNEQLGEKKSEINNVEAELETLESECDELRSRIDRKERIETELEQVERELDDLLGIVSEKEHALTERFNDHMELVVDRLGFSNVERVWIEHIESTARNGTSLDKTGRFELHIVRKRESGATYECKLQHLSESERTVIGLILALTGYLVHDVADVCPVVVLDSIEMIDAERVTAFLSVLEDLVESRWNLVALLPEYVTDSTDVLAEDVQEFTSQGEVTIR</sequence>
<feature type="compositionally biased region" description="Basic and acidic residues" evidence="4">
    <location>
        <begin position="337"/>
        <end position="354"/>
    </location>
</feature>
<dbReference type="InterPro" id="IPR027417">
    <property type="entry name" value="P-loop_NTPase"/>
</dbReference>
<name>A0A9R1D6N7_9EURY</name>
<keyword evidence="1 3" id="KW-0175">Coiled coil</keyword>
<keyword evidence="7" id="KW-1185">Reference proteome</keyword>
<evidence type="ECO:0000313" key="7">
    <source>
        <dbReference type="Proteomes" id="UP001139494"/>
    </source>
</evidence>
<dbReference type="SUPFAM" id="SSF75712">
    <property type="entry name" value="Rad50 coiled-coil Zn hook"/>
    <property type="match status" value="1"/>
</dbReference>
<feature type="region of interest" description="Disordered" evidence="4">
    <location>
        <begin position="391"/>
        <end position="446"/>
    </location>
</feature>
<reference evidence="6" key="1">
    <citation type="journal article" date="2023" name="Front. Microbiol.">
        <title>Genomic-based phylogenetic and metabolic analyses of the genus Natronomonas, and description of Natronomonas aquatica sp. nov.</title>
        <authorList>
            <person name="Garcia-Roldan A."/>
            <person name="Duran-Viseras A."/>
            <person name="de la Haba R.R."/>
            <person name="Corral P."/>
            <person name="Sanchez-Porro C."/>
            <person name="Ventosa A."/>
        </authorList>
    </citation>
    <scope>NUCLEOTIDE SEQUENCE</scope>
    <source>
        <strain evidence="6">F2-12</strain>
    </source>
</reference>
<dbReference type="RefSeq" id="WP_256029375.1">
    <property type="nucleotide sequence ID" value="NZ_JAHLKM010000007.1"/>
</dbReference>
<feature type="coiled-coil region" evidence="3">
    <location>
        <begin position="458"/>
        <end position="632"/>
    </location>
</feature>
<proteinExistence type="inferred from homology"/>
<dbReference type="Gene3D" id="1.10.287.510">
    <property type="entry name" value="Helix hairpin bin"/>
    <property type="match status" value="1"/>
</dbReference>
<feature type="region of interest" description="Disordered" evidence="4">
    <location>
        <begin position="300"/>
        <end position="354"/>
    </location>
</feature>
<protein>
    <submittedName>
        <fullName evidence="6">AAA family ATPase</fullName>
    </submittedName>
</protein>
<dbReference type="Proteomes" id="UP001139494">
    <property type="component" value="Unassembled WGS sequence"/>
</dbReference>
<feature type="compositionally biased region" description="Polar residues" evidence="4">
    <location>
        <begin position="400"/>
        <end position="416"/>
    </location>
</feature>
<feature type="compositionally biased region" description="Basic and acidic residues" evidence="4">
    <location>
        <begin position="227"/>
        <end position="240"/>
    </location>
</feature>
<evidence type="ECO:0000256" key="4">
    <source>
        <dbReference type="SAM" id="MobiDB-lite"/>
    </source>
</evidence>
<comment type="caution">
    <text evidence="6">The sequence shown here is derived from an EMBL/GenBank/DDBJ whole genome shotgun (WGS) entry which is preliminary data.</text>
</comment>
<dbReference type="Gene3D" id="3.40.50.300">
    <property type="entry name" value="P-loop containing nucleotide triphosphate hydrolases"/>
    <property type="match status" value="2"/>
</dbReference>
<dbReference type="PANTHER" id="PTHR32114:SF2">
    <property type="entry name" value="ABC TRANSPORTER ABCH.3"/>
    <property type="match status" value="1"/>
</dbReference>
<feature type="region of interest" description="Disordered" evidence="4">
    <location>
        <begin position="227"/>
        <end position="249"/>
    </location>
</feature>
<dbReference type="EMBL" id="JAHLKM010000007">
    <property type="protein sequence ID" value="MCQ4333352.1"/>
    <property type="molecule type" value="Genomic_DNA"/>
</dbReference>
<dbReference type="Pfam" id="PF13476">
    <property type="entry name" value="AAA_23"/>
    <property type="match status" value="1"/>
</dbReference>